<dbReference type="InterPro" id="IPR024267">
    <property type="entry name" value="DUF4878"/>
</dbReference>
<accession>A0A1C4CCR2</accession>
<reference evidence="4 5" key="1">
    <citation type="submission" date="2016-08" db="EMBL/GenBank/DDBJ databases">
        <authorList>
            <person name="Seilhamer J.J."/>
        </authorList>
    </citation>
    <scope>NUCLEOTIDE SEQUENCE [LARGE SCALE GENOMIC DNA]</scope>
    <source>
        <strain evidence="4 5">A37T2</strain>
    </source>
</reference>
<organism evidence="4 5">
    <name type="scientific">Chitinophaga costaii</name>
    <dbReference type="NCBI Taxonomy" id="1335309"/>
    <lineage>
        <taxon>Bacteria</taxon>
        <taxon>Pseudomonadati</taxon>
        <taxon>Bacteroidota</taxon>
        <taxon>Chitinophagia</taxon>
        <taxon>Chitinophagales</taxon>
        <taxon>Chitinophagaceae</taxon>
        <taxon>Chitinophaga</taxon>
    </lineage>
</organism>
<keyword evidence="5" id="KW-1185">Reference proteome</keyword>
<name>A0A1C4CCR2_9BACT</name>
<evidence type="ECO:0000313" key="4">
    <source>
        <dbReference type="EMBL" id="SCC16947.1"/>
    </source>
</evidence>
<evidence type="ECO:0000313" key="5">
    <source>
        <dbReference type="Proteomes" id="UP000242818"/>
    </source>
</evidence>
<feature type="region of interest" description="Disordered" evidence="1">
    <location>
        <begin position="128"/>
        <end position="159"/>
    </location>
</feature>
<feature type="domain" description="DUF4878" evidence="3">
    <location>
        <begin position="20"/>
        <end position="119"/>
    </location>
</feature>
<dbReference type="Pfam" id="PF12870">
    <property type="entry name" value="DUF4878"/>
    <property type="match status" value="1"/>
</dbReference>
<feature type="chain" id="PRO_5008689797" description="DUF4878 domain-containing protein" evidence="2">
    <location>
        <begin position="26"/>
        <end position="159"/>
    </location>
</feature>
<evidence type="ECO:0000256" key="1">
    <source>
        <dbReference type="SAM" id="MobiDB-lite"/>
    </source>
</evidence>
<dbReference type="RefSeq" id="WP_089710659.1">
    <property type="nucleotide sequence ID" value="NZ_FMAR01000004.1"/>
</dbReference>
<dbReference type="EMBL" id="FMAR01000004">
    <property type="protein sequence ID" value="SCC16947.1"/>
    <property type="molecule type" value="Genomic_DNA"/>
</dbReference>
<dbReference type="Proteomes" id="UP000242818">
    <property type="component" value="Unassembled WGS sequence"/>
</dbReference>
<evidence type="ECO:0000259" key="3">
    <source>
        <dbReference type="Pfam" id="PF12870"/>
    </source>
</evidence>
<dbReference type="PROSITE" id="PS51257">
    <property type="entry name" value="PROKAR_LIPOPROTEIN"/>
    <property type="match status" value="1"/>
</dbReference>
<dbReference type="STRING" id="1335309.GA0116948_10466"/>
<dbReference type="OrthoDB" id="669756at2"/>
<feature type="signal peptide" evidence="2">
    <location>
        <begin position="1"/>
        <end position="25"/>
    </location>
</feature>
<gene>
    <name evidence="4" type="ORF">GA0116948_10466</name>
</gene>
<sequence>MTYRPYLNYIFVFATLLLTSCSKHASPQDVALNFMHAIQQSNFELAKKYATKESQQVISLYAIFDDRRNSAERDKIRQAEISIVNHQEKGDQATVTVLNSSSKKEELLQLVKESGQWKISLTLESIIPNSPGTAPTDSLAPAVNYPSDSSSNTDQGKSH</sequence>
<dbReference type="Gene3D" id="3.10.450.50">
    <property type="match status" value="1"/>
</dbReference>
<keyword evidence="2" id="KW-0732">Signal</keyword>
<feature type="compositionally biased region" description="Polar residues" evidence="1">
    <location>
        <begin position="146"/>
        <end position="159"/>
    </location>
</feature>
<proteinExistence type="predicted"/>
<dbReference type="AlphaFoldDB" id="A0A1C4CCR2"/>
<evidence type="ECO:0000256" key="2">
    <source>
        <dbReference type="SAM" id="SignalP"/>
    </source>
</evidence>
<protein>
    <recommendedName>
        <fullName evidence="3">DUF4878 domain-containing protein</fullName>
    </recommendedName>
</protein>